<evidence type="ECO:0000313" key="2">
    <source>
        <dbReference type="EMBL" id="RNE98114.1"/>
    </source>
</evidence>
<dbReference type="AlphaFoldDB" id="A0A422MXY9"/>
<dbReference type="GeneID" id="40332891"/>
<proteinExistence type="predicted"/>
<feature type="region of interest" description="Disordered" evidence="1">
    <location>
        <begin position="1"/>
        <end position="29"/>
    </location>
</feature>
<dbReference type="RefSeq" id="XP_029234469.1">
    <property type="nucleotide sequence ID" value="XM_029385671.1"/>
</dbReference>
<gene>
    <name evidence="2" type="ORF">TraAM80_08958</name>
</gene>
<feature type="region of interest" description="Disordered" evidence="1">
    <location>
        <begin position="72"/>
        <end position="151"/>
    </location>
</feature>
<dbReference type="Proteomes" id="UP000283634">
    <property type="component" value="Unassembled WGS sequence"/>
</dbReference>
<dbReference type="VEuPathDB" id="TriTrypDB:TRSC58_02475"/>
<dbReference type="EMBL" id="MKGL01000492">
    <property type="protein sequence ID" value="RNE98114.1"/>
    <property type="molecule type" value="Genomic_DNA"/>
</dbReference>
<feature type="compositionally biased region" description="Low complexity" evidence="1">
    <location>
        <begin position="133"/>
        <end position="151"/>
    </location>
</feature>
<protein>
    <submittedName>
        <fullName evidence="2">Uncharacterized protein</fullName>
    </submittedName>
</protein>
<accession>A0A422MXY9</accession>
<evidence type="ECO:0000313" key="3">
    <source>
        <dbReference type="Proteomes" id="UP000283634"/>
    </source>
</evidence>
<sequence>MQQAESIDYTPAAGSPLTAGCRYSSNVEEDEEAEVLRSLVQEVLQGCMATHTEPSAAPTHASAAAAIRPAFATVGNHQVRTPRPRTTASRARRPAQRGDRRLGEDSLQNGVPSPSPITPATPPREADATGKRAPVAAASTLASAPSPSTTASANSSILQAAAPLFTSVSNNSYLDSSTVSQPQRKWMSSGGTNCDASHYSVDSPLTVTPAGDTDITATAVLIQNYAHERAETEKQMRQTLHDLEQRQQHLLFTVQGGVAAADYTDASGLTRKEERNGDSVQRHNTSVASSASLITAHASSRASSAQASTAAPAPPSRLLLLQERFATMPIAQ</sequence>
<feature type="compositionally biased region" description="Pro residues" evidence="1">
    <location>
        <begin position="113"/>
        <end position="122"/>
    </location>
</feature>
<organism evidence="2 3">
    <name type="scientific">Trypanosoma rangeli</name>
    <dbReference type="NCBI Taxonomy" id="5698"/>
    <lineage>
        <taxon>Eukaryota</taxon>
        <taxon>Discoba</taxon>
        <taxon>Euglenozoa</taxon>
        <taxon>Kinetoplastea</taxon>
        <taxon>Metakinetoplastina</taxon>
        <taxon>Trypanosomatida</taxon>
        <taxon>Trypanosomatidae</taxon>
        <taxon>Trypanosoma</taxon>
        <taxon>Herpetosoma</taxon>
    </lineage>
</organism>
<keyword evidence="3" id="KW-1185">Reference proteome</keyword>
<evidence type="ECO:0000256" key="1">
    <source>
        <dbReference type="SAM" id="MobiDB-lite"/>
    </source>
</evidence>
<reference evidence="2 3" key="1">
    <citation type="journal article" date="2018" name="BMC Genomics">
        <title>Genomic comparison of Trypanosoma conorhini and Trypanosoma rangeli to Trypanosoma cruzi strains of high and low virulence.</title>
        <authorList>
            <person name="Bradwell K.R."/>
            <person name="Koparde V.N."/>
            <person name="Matveyev A.V."/>
            <person name="Serrano M.G."/>
            <person name="Alves J.M."/>
            <person name="Parikh H."/>
            <person name="Huang B."/>
            <person name="Lee V."/>
            <person name="Espinosa-Alvarez O."/>
            <person name="Ortiz P.A."/>
            <person name="Costa-Martins A.G."/>
            <person name="Teixeira M.M."/>
            <person name="Buck G.A."/>
        </authorList>
    </citation>
    <scope>NUCLEOTIDE SEQUENCE [LARGE SCALE GENOMIC DNA]</scope>
    <source>
        <strain evidence="2 3">AM80</strain>
    </source>
</reference>
<comment type="caution">
    <text evidence="2">The sequence shown here is derived from an EMBL/GenBank/DDBJ whole genome shotgun (WGS) entry which is preliminary data.</text>
</comment>
<name>A0A422MXY9_TRYRA</name>